<evidence type="ECO:0000313" key="1">
    <source>
        <dbReference type="EMBL" id="PMD66472.1"/>
    </source>
</evidence>
<evidence type="ECO:0000313" key="2">
    <source>
        <dbReference type="Proteomes" id="UP000235371"/>
    </source>
</evidence>
<dbReference type="RefSeq" id="XP_024743376.1">
    <property type="nucleotide sequence ID" value="XM_024870370.1"/>
</dbReference>
<gene>
    <name evidence="1" type="ORF">K444DRAFT_118583</name>
</gene>
<organism evidence="1 2">
    <name type="scientific">Hyaloscypha bicolor E</name>
    <dbReference type="NCBI Taxonomy" id="1095630"/>
    <lineage>
        <taxon>Eukaryota</taxon>
        <taxon>Fungi</taxon>
        <taxon>Dikarya</taxon>
        <taxon>Ascomycota</taxon>
        <taxon>Pezizomycotina</taxon>
        <taxon>Leotiomycetes</taxon>
        <taxon>Helotiales</taxon>
        <taxon>Hyaloscyphaceae</taxon>
        <taxon>Hyaloscypha</taxon>
        <taxon>Hyaloscypha bicolor</taxon>
    </lineage>
</organism>
<sequence>MAATLGSLKASTTCHSSGLPIKVRRGWFGLSVQESDVLCTVQYSTGTASDKILASGRTCGLKQNLGIHSGLSITSPLGHCRHPRMRPRTGRVWGLGSREFGISGRYCTYSIVVLRADDSTSHGGEGIVCLILRTSPVVRDARGFPPPRLGTQVAAPWRGQAFKCPCPQPPVYGALFSSDRGR</sequence>
<dbReference type="GeneID" id="36578452"/>
<keyword evidence="2" id="KW-1185">Reference proteome</keyword>
<name>A0A2J6TTX1_9HELO</name>
<dbReference type="EMBL" id="KZ613743">
    <property type="protein sequence ID" value="PMD66472.1"/>
    <property type="molecule type" value="Genomic_DNA"/>
</dbReference>
<dbReference type="Proteomes" id="UP000235371">
    <property type="component" value="Unassembled WGS sequence"/>
</dbReference>
<reference evidence="1 2" key="1">
    <citation type="submission" date="2016-04" db="EMBL/GenBank/DDBJ databases">
        <title>A degradative enzymes factory behind the ericoid mycorrhizal symbiosis.</title>
        <authorList>
            <consortium name="DOE Joint Genome Institute"/>
            <person name="Martino E."/>
            <person name="Morin E."/>
            <person name="Grelet G."/>
            <person name="Kuo A."/>
            <person name="Kohler A."/>
            <person name="Daghino S."/>
            <person name="Barry K."/>
            <person name="Choi C."/>
            <person name="Cichocki N."/>
            <person name="Clum A."/>
            <person name="Copeland A."/>
            <person name="Hainaut M."/>
            <person name="Haridas S."/>
            <person name="Labutti K."/>
            <person name="Lindquist E."/>
            <person name="Lipzen A."/>
            <person name="Khouja H.-R."/>
            <person name="Murat C."/>
            <person name="Ohm R."/>
            <person name="Olson A."/>
            <person name="Spatafora J."/>
            <person name="Veneault-Fourrey C."/>
            <person name="Henrissat B."/>
            <person name="Grigoriev I."/>
            <person name="Martin F."/>
            <person name="Perotto S."/>
        </authorList>
    </citation>
    <scope>NUCLEOTIDE SEQUENCE [LARGE SCALE GENOMIC DNA]</scope>
    <source>
        <strain evidence="1 2">E</strain>
    </source>
</reference>
<dbReference type="AlphaFoldDB" id="A0A2J6TTX1"/>
<dbReference type="InParanoid" id="A0A2J6TTX1"/>
<accession>A0A2J6TTX1</accession>
<proteinExistence type="predicted"/>
<protein>
    <submittedName>
        <fullName evidence="1">Uncharacterized protein</fullName>
    </submittedName>
</protein>